<keyword evidence="1" id="KW-1133">Transmembrane helix</keyword>
<feature type="transmembrane region" description="Helical" evidence="1">
    <location>
        <begin position="111"/>
        <end position="130"/>
    </location>
</feature>
<evidence type="ECO:0008006" key="4">
    <source>
        <dbReference type="Google" id="ProtNLM"/>
    </source>
</evidence>
<dbReference type="PANTHER" id="PTHR16214">
    <property type="entry name" value="TRANSMEMBRANE PROTEIN 260"/>
    <property type="match status" value="1"/>
</dbReference>
<feature type="transmembrane region" description="Helical" evidence="1">
    <location>
        <begin position="284"/>
        <end position="302"/>
    </location>
</feature>
<proteinExistence type="predicted"/>
<dbReference type="Proteomes" id="UP001295463">
    <property type="component" value="Chromosome"/>
</dbReference>
<protein>
    <recommendedName>
        <fullName evidence="4">DUF2723 domain-containing protein</fullName>
    </recommendedName>
</protein>
<feature type="transmembrane region" description="Helical" evidence="1">
    <location>
        <begin position="142"/>
        <end position="160"/>
    </location>
</feature>
<feature type="transmembrane region" description="Helical" evidence="1">
    <location>
        <begin position="216"/>
        <end position="235"/>
    </location>
</feature>
<reference evidence="2 3" key="1">
    <citation type="submission" date="2022-03" db="EMBL/GenBank/DDBJ databases">
        <authorList>
            <person name="Koch H."/>
        </authorList>
    </citation>
    <scope>NUCLEOTIDE SEQUENCE [LARGE SCALE GENOMIC DNA]</scope>
    <source>
        <strain evidence="2 3">G1</strain>
    </source>
</reference>
<dbReference type="InterPro" id="IPR021280">
    <property type="entry name" value="TMEM260-like"/>
</dbReference>
<sequence length="625" mass="70124">MKLLRDAYPDPWALAAFLLPFALYLATLAPSVTFYDSGEFMTATWYLGSAHSPGYPLFLLYLKPFTWLPLGSIAFRINLATALSAALACLGCYHLTLALLKGRSFGANEAFTAFAIRMAALAGALILATSPRLWLQSNHDKPYPLLAFITAVMFLLLLKWRERLRAGSEQPAWWYAVAFLAGLASGAHQTVVLLLPGMLLFVLMSAPAAVRRVREWLLAAACLLAGGAVQLYLPLRAAAGALQSWGDTSSLSRFLWHILRKGYPEEPHNRDLALLVKQLGAFDIPHEFGWVGLGLLGIGIWSCRRVERAFLAAFLAAVACFWLVIAGHFNPRLESIFLTEEFYTPLYLLSAVMVALGLFEFVACGVQRAATPQSYDYRHRLLLPFVFLLLPLFQLGLNFSSQDQHDNYLAHDYALNTLRTLPENGVLFTWGDSGAFPLWYLHGVERMRQDVDLPHIPHLTFSWHRRELPRLKPYLDAGPTTGAPAETVFRSLAVNLANERPVLVDFSSRYSLEWAGTQPVQQGIVFGLTTGDLVTALEEPQIWDHYILHRLIPERWQPDEDSRKALIIHAYCLMQSAEDLARRGHVREASRLLERSEAIMPAWQENLRQLAARYGIPAKKTEEKP</sequence>
<dbReference type="PANTHER" id="PTHR16214:SF3">
    <property type="entry name" value="TRANSMEMBRANE PROTEIN 260"/>
    <property type="match status" value="1"/>
</dbReference>
<keyword evidence="3" id="KW-1185">Reference proteome</keyword>
<feature type="transmembrane region" description="Helical" evidence="1">
    <location>
        <begin position="74"/>
        <end position="99"/>
    </location>
</feature>
<feature type="transmembrane region" description="Helical" evidence="1">
    <location>
        <begin position="43"/>
        <end position="62"/>
    </location>
</feature>
<evidence type="ECO:0000313" key="2">
    <source>
        <dbReference type="EMBL" id="CAH2031535.1"/>
    </source>
</evidence>
<evidence type="ECO:0000256" key="1">
    <source>
        <dbReference type="SAM" id="Phobius"/>
    </source>
</evidence>
<evidence type="ECO:0000313" key="3">
    <source>
        <dbReference type="Proteomes" id="UP001295463"/>
    </source>
</evidence>
<feature type="transmembrane region" description="Helical" evidence="1">
    <location>
        <begin position="346"/>
        <end position="369"/>
    </location>
</feature>
<keyword evidence="1" id="KW-0472">Membrane</keyword>
<feature type="transmembrane region" description="Helical" evidence="1">
    <location>
        <begin position="12"/>
        <end position="31"/>
    </location>
</feature>
<organism evidence="2 3">
    <name type="scientific">Trichlorobacter ammonificans</name>
    <dbReference type="NCBI Taxonomy" id="2916410"/>
    <lineage>
        <taxon>Bacteria</taxon>
        <taxon>Pseudomonadati</taxon>
        <taxon>Thermodesulfobacteriota</taxon>
        <taxon>Desulfuromonadia</taxon>
        <taxon>Geobacterales</taxon>
        <taxon>Geobacteraceae</taxon>
        <taxon>Trichlorobacter</taxon>
    </lineage>
</organism>
<feature type="transmembrane region" description="Helical" evidence="1">
    <location>
        <begin position="381"/>
        <end position="399"/>
    </location>
</feature>
<accession>A0ABM9DAX6</accession>
<gene>
    <name evidence="2" type="ORF">GEAMG1_1703</name>
</gene>
<keyword evidence="1" id="KW-0812">Transmembrane</keyword>
<dbReference type="EMBL" id="OW150024">
    <property type="protein sequence ID" value="CAH2031535.1"/>
    <property type="molecule type" value="Genomic_DNA"/>
</dbReference>
<name>A0ABM9DAX6_9BACT</name>
<dbReference type="Pfam" id="PF11028">
    <property type="entry name" value="TMEM260-like"/>
    <property type="match status" value="1"/>
</dbReference>
<feature type="transmembrane region" description="Helical" evidence="1">
    <location>
        <begin position="172"/>
        <end position="204"/>
    </location>
</feature>
<dbReference type="RefSeq" id="WP_305732352.1">
    <property type="nucleotide sequence ID" value="NZ_OW150024.1"/>
</dbReference>
<dbReference type="InterPro" id="IPR052724">
    <property type="entry name" value="GT117_domain-containing"/>
</dbReference>
<feature type="transmembrane region" description="Helical" evidence="1">
    <location>
        <begin position="309"/>
        <end position="326"/>
    </location>
</feature>